<evidence type="ECO:0000313" key="5">
    <source>
        <dbReference type="Proteomes" id="UP000784294"/>
    </source>
</evidence>
<evidence type="ECO:0000313" key="4">
    <source>
        <dbReference type="EMBL" id="VEL30093.1"/>
    </source>
</evidence>
<name>A0A3S5AIE8_9PLAT</name>
<dbReference type="InterPro" id="IPR015424">
    <property type="entry name" value="PyrdxlP-dep_Trfase"/>
</dbReference>
<dbReference type="EMBL" id="CAAALY010109322">
    <property type="protein sequence ID" value="VEL30093.1"/>
    <property type="molecule type" value="Genomic_DNA"/>
</dbReference>
<protein>
    <submittedName>
        <fullName evidence="4">Uncharacterized protein</fullName>
    </submittedName>
</protein>
<sequence>MDAVHGHKPCILYTKTLPSEGSDMVFKMFSWSNPLHPDIFPGVRRMEAEVVRMVCNMFHGGDESAGTVTIYNINILHNSAPYVC</sequence>
<keyword evidence="2" id="KW-0663">Pyridoxal phosphate</keyword>
<dbReference type="PANTHER" id="PTHR42735:SF6">
    <property type="entry name" value="SPHINGOSINE-1-PHOSPHATE LYASE 1"/>
    <property type="match status" value="1"/>
</dbReference>
<evidence type="ECO:0000256" key="2">
    <source>
        <dbReference type="ARBA" id="ARBA00022898"/>
    </source>
</evidence>
<gene>
    <name evidence="4" type="ORF">PXEA_LOCUS23533</name>
</gene>
<comment type="caution">
    <text evidence="4">The sequence shown here is derived from an EMBL/GenBank/DDBJ whole genome shotgun (WGS) entry which is preliminary data.</text>
</comment>
<evidence type="ECO:0000256" key="1">
    <source>
        <dbReference type="ARBA" id="ARBA00001933"/>
    </source>
</evidence>
<dbReference type="GO" id="GO:0016020">
    <property type="term" value="C:membrane"/>
    <property type="evidence" value="ECO:0007669"/>
    <property type="project" value="GOC"/>
</dbReference>
<dbReference type="SUPFAM" id="SSF53383">
    <property type="entry name" value="PLP-dependent transferases"/>
    <property type="match status" value="1"/>
</dbReference>
<accession>A0A3S5AIE8</accession>
<dbReference type="InterPro" id="IPR015421">
    <property type="entry name" value="PyrdxlP-dep_Trfase_major"/>
</dbReference>
<dbReference type="OrthoDB" id="10254570at2759"/>
<dbReference type="Gene3D" id="3.40.640.10">
    <property type="entry name" value="Type I PLP-dependent aspartate aminotransferase-like (Major domain)"/>
    <property type="match status" value="1"/>
</dbReference>
<dbReference type="AlphaFoldDB" id="A0A3S5AIE8"/>
<dbReference type="GO" id="GO:0008117">
    <property type="term" value="F:sphinganine-1-phosphate aldolase activity"/>
    <property type="evidence" value="ECO:0007669"/>
    <property type="project" value="TreeGrafter"/>
</dbReference>
<keyword evidence="5" id="KW-1185">Reference proteome</keyword>
<dbReference type="Proteomes" id="UP000784294">
    <property type="component" value="Unassembled WGS sequence"/>
</dbReference>
<comment type="cofactor">
    <cofactor evidence="1">
        <name>pyridoxal 5'-phosphate</name>
        <dbReference type="ChEBI" id="CHEBI:597326"/>
    </cofactor>
</comment>
<proteinExistence type="predicted"/>
<reference evidence="4" key="1">
    <citation type="submission" date="2018-11" db="EMBL/GenBank/DDBJ databases">
        <authorList>
            <consortium name="Pathogen Informatics"/>
        </authorList>
    </citation>
    <scope>NUCLEOTIDE SEQUENCE</scope>
</reference>
<keyword evidence="3" id="KW-0456">Lyase</keyword>
<organism evidence="4 5">
    <name type="scientific">Protopolystoma xenopodis</name>
    <dbReference type="NCBI Taxonomy" id="117903"/>
    <lineage>
        <taxon>Eukaryota</taxon>
        <taxon>Metazoa</taxon>
        <taxon>Spiralia</taxon>
        <taxon>Lophotrochozoa</taxon>
        <taxon>Platyhelminthes</taxon>
        <taxon>Monogenea</taxon>
        <taxon>Polyopisthocotylea</taxon>
        <taxon>Polystomatidea</taxon>
        <taxon>Polystomatidae</taxon>
        <taxon>Protopolystoma</taxon>
    </lineage>
</organism>
<dbReference type="PANTHER" id="PTHR42735">
    <property type="match status" value="1"/>
</dbReference>
<dbReference type="GO" id="GO:0005783">
    <property type="term" value="C:endoplasmic reticulum"/>
    <property type="evidence" value="ECO:0007669"/>
    <property type="project" value="TreeGrafter"/>
</dbReference>
<dbReference type="GO" id="GO:0030149">
    <property type="term" value="P:sphingolipid catabolic process"/>
    <property type="evidence" value="ECO:0007669"/>
    <property type="project" value="TreeGrafter"/>
</dbReference>
<dbReference type="InterPro" id="IPR050477">
    <property type="entry name" value="GrpII_AminoAcid_Decarb"/>
</dbReference>
<evidence type="ECO:0000256" key="3">
    <source>
        <dbReference type="ARBA" id="ARBA00023239"/>
    </source>
</evidence>